<reference evidence="3 4" key="1">
    <citation type="submission" date="2017-08" db="EMBL/GenBank/DDBJ databases">
        <title>Infants hospitalized years apart are colonized by the same room-sourced microbial strains.</title>
        <authorList>
            <person name="Brooks B."/>
            <person name="Olm M.R."/>
            <person name="Firek B.A."/>
            <person name="Baker R."/>
            <person name="Thomas B.C."/>
            <person name="Morowitz M.J."/>
            <person name="Banfield J.F."/>
        </authorList>
    </citation>
    <scope>NUCLEOTIDE SEQUENCE [LARGE SCALE GENOMIC DNA]</scope>
    <source>
        <strain evidence="3">S2_003_000_R2_14</strain>
    </source>
</reference>
<accession>A0A2W5TVP9</accession>
<proteinExistence type="predicted"/>
<feature type="domain" description="BPP" evidence="2">
    <location>
        <begin position="10"/>
        <end position="302"/>
    </location>
</feature>
<dbReference type="Gene3D" id="2.120.10.30">
    <property type="entry name" value="TolB, C-terminal domain"/>
    <property type="match status" value="1"/>
</dbReference>
<dbReference type="EMBL" id="QFQP01000001">
    <property type="protein sequence ID" value="PZR18492.1"/>
    <property type="molecule type" value="Genomic_DNA"/>
</dbReference>
<dbReference type="Proteomes" id="UP000249061">
    <property type="component" value="Unassembled WGS sequence"/>
</dbReference>
<evidence type="ECO:0000313" key="3">
    <source>
        <dbReference type="EMBL" id="PZR18492.1"/>
    </source>
</evidence>
<organism evidence="3 4">
    <name type="scientific">Archangium gephyra</name>
    <dbReference type="NCBI Taxonomy" id="48"/>
    <lineage>
        <taxon>Bacteria</taxon>
        <taxon>Pseudomonadati</taxon>
        <taxon>Myxococcota</taxon>
        <taxon>Myxococcia</taxon>
        <taxon>Myxococcales</taxon>
        <taxon>Cystobacterineae</taxon>
        <taxon>Archangiaceae</taxon>
        <taxon>Archangium</taxon>
    </lineage>
</organism>
<sequence length="367" mass="36868">MKTALLSLFVATNVLAQTVVPWRAQTLSIPSAQAGDPALTSSLIIGSDTAQQGLYLFNLNGSSVGNLPVGIVNSVDVRGSLVVATSPAGGILLYRTVPGAGLTPETPSNIVASTPGQIALGTLADGGLLMSFNAGNLLRQYALSRDGGALVATALTDRQLPGVPSGLAFDDATERLYAAIPTEGVVIVEPDGGIVTAIPFNGGLLGGTLGGIDLFRVSNDLFIFTTAPAEGTVFVSALTSNGYASAGALKFRAPDAGTFVQLPQHLAVADALTGYPDGALLVHDGVMANYKLVSLADIVTHLSADGGVGRDGGSVIGRDAGSGAASGGGGAISPGPSAKPDDLGCSTGALVTLPALLLLWWIRRPRS</sequence>
<gene>
    <name evidence="3" type="ORF">DI536_01010</name>
</gene>
<dbReference type="InterPro" id="IPR011042">
    <property type="entry name" value="6-blade_b-propeller_TolB-like"/>
</dbReference>
<name>A0A2W5TVP9_9BACT</name>
<comment type="caution">
    <text evidence="3">The sequence shown here is derived from an EMBL/GenBank/DDBJ whole genome shotgun (WGS) entry which is preliminary data.</text>
</comment>
<dbReference type="SUPFAM" id="SSF50956">
    <property type="entry name" value="Thermostable phytase (3-phytase)"/>
    <property type="match status" value="1"/>
</dbReference>
<evidence type="ECO:0000256" key="1">
    <source>
        <dbReference type="SAM" id="SignalP"/>
    </source>
</evidence>
<feature type="signal peptide" evidence="1">
    <location>
        <begin position="1"/>
        <end position="16"/>
    </location>
</feature>
<dbReference type="PROSITE" id="PS51662">
    <property type="entry name" value="BP_PHYTASE"/>
    <property type="match status" value="1"/>
</dbReference>
<protein>
    <recommendedName>
        <fullName evidence="2">BPP domain-containing protein</fullName>
    </recommendedName>
</protein>
<dbReference type="AlphaFoldDB" id="A0A2W5TVP9"/>
<evidence type="ECO:0000259" key="2">
    <source>
        <dbReference type="PROSITE" id="PS51662"/>
    </source>
</evidence>
<dbReference type="GO" id="GO:0016158">
    <property type="term" value="F:inositol hexakisphosphate 3-phosphatase activity"/>
    <property type="evidence" value="ECO:0007669"/>
    <property type="project" value="InterPro"/>
</dbReference>
<evidence type="ECO:0000313" key="4">
    <source>
        <dbReference type="Proteomes" id="UP000249061"/>
    </source>
</evidence>
<dbReference type="InterPro" id="IPR003431">
    <property type="entry name" value="B-propeller_Phytase"/>
</dbReference>
<keyword evidence="1" id="KW-0732">Signal</keyword>
<feature type="chain" id="PRO_5016000273" description="BPP domain-containing protein" evidence="1">
    <location>
        <begin position="17"/>
        <end position="367"/>
    </location>
</feature>